<gene>
    <name evidence="2" type="ORF">Ae201684_002894</name>
</gene>
<evidence type="ECO:0000313" key="3">
    <source>
        <dbReference type="Proteomes" id="UP000481153"/>
    </source>
</evidence>
<dbReference type="InterPro" id="IPR038905">
    <property type="entry name" value="ARMC2"/>
</dbReference>
<organism evidence="2 3">
    <name type="scientific">Aphanomyces euteiches</name>
    <dbReference type="NCBI Taxonomy" id="100861"/>
    <lineage>
        <taxon>Eukaryota</taxon>
        <taxon>Sar</taxon>
        <taxon>Stramenopiles</taxon>
        <taxon>Oomycota</taxon>
        <taxon>Saprolegniomycetes</taxon>
        <taxon>Saprolegniales</taxon>
        <taxon>Verrucalvaceae</taxon>
        <taxon>Aphanomyces</taxon>
    </lineage>
</organism>
<keyword evidence="3" id="KW-1185">Reference proteome</keyword>
<evidence type="ECO:0008006" key="4">
    <source>
        <dbReference type="Google" id="ProtNLM"/>
    </source>
</evidence>
<proteinExistence type="predicted"/>
<dbReference type="InterPro" id="IPR011989">
    <property type="entry name" value="ARM-like"/>
</dbReference>
<evidence type="ECO:0000256" key="1">
    <source>
        <dbReference type="SAM" id="SignalP"/>
    </source>
</evidence>
<dbReference type="SUPFAM" id="SSF48371">
    <property type="entry name" value="ARM repeat"/>
    <property type="match status" value="1"/>
</dbReference>
<dbReference type="Proteomes" id="UP000481153">
    <property type="component" value="Unassembled WGS sequence"/>
</dbReference>
<dbReference type="VEuPathDB" id="FungiDB:AeMF1_016359"/>
<reference evidence="2 3" key="1">
    <citation type="submission" date="2019-07" db="EMBL/GenBank/DDBJ databases">
        <title>Genomics analysis of Aphanomyces spp. identifies a new class of oomycete effector associated with host adaptation.</title>
        <authorList>
            <person name="Gaulin E."/>
        </authorList>
    </citation>
    <scope>NUCLEOTIDE SEQUENCE [LARGE SCALE GENOMIC DNA]</scope>
    <source>
        <strain evidence="2 3">ATCC 201684</strain>
    </source>
</reference>
<comment type="caution">
    <text evidence="2">The sequence shown here is derived from an EMBL/GenBank/DDBJ whole genome shotgun (WGS) entry which is preliminary data.</text>
</comment>
<dbReference type="AlphaFoldDB" id="A0A6G0XP43"/>
<accession>A0A6G0XP43</accession>
<feature type="signal peptide" evidence="1">
    <location>
        <begin position="1"/>
        <end position="22"/>
    </location>
</feature>
<protein>
    <recommendedName>
        <fullName evidence="4">Protein HGH1 homolog</fullName>
    </recommendedName>
</protein>
<dbReference type="Gene3D" id="1.25.10.10">
    <property type="entry name" value="Leucine-rich Repeat Variant"/>
    <property type="match status" value="1"/>
</dbReference>
<sequence length="310" mass="34170">MRPTCPGPLLVRLAFVLGNLTATNDRNRKALLPKVPILVETLDAVHVRYLKDDGQRSDEEAPGDILVKLVRLIANTAMHANVGAVLGESPRLVCLLDVLDRATTSTNDEELVLNVLSCITNLSFYATESTSANVITRHRRRLAATLAPFLEDSNDEAVVEAARAFGNLTRFPDVLADMAKEEAIFSLLVSMLDHANRDVVIHVCGVLMNAALDGRMRCRLHETQIQGNIVDARNVLVDLFRRAGLRDLPMSAIVCKVLFNLMLEDTEYASTPPGQLLAATLDELLDAIQDEEQEDEFQSVAKALLRALHR</sequence>
<feature type="chain" id="PRO_5026202290" description="Protein HGH1 homolog" evidence="1">
    <location>
        <begin position="23"/>
        <end position="310"/>
    </location>
</feature>
<dbReference type="EMBL" id="VJMJ01000030">
    <property type="protein sequence ID" value="KAF0742230.1"/>
    <property type="molecule type" value="Genomic_DNA"/>
</dbReference>
<dbReference type="GO" id="GO:0044782">
    <property type="term" value="P:cilium organization"/>
    <property type="evidence" value="ECO:0007669"/>
    <property type="project" value="TreeGrafter"/>
</dbReference>
<dbReference type="PANTHER" id="PTHR21356:SF1">
    <property type="entry name" value="ARMADILLO REPEAT-CONTAINING PROTEIN 2"/>
    <property type="match status" value="1"/>
</dbReference>
<name>A0A6G0XP43_9STRA</name>
<dbReference type="InterPro" id="IPR016024">
    <property type="entry name" value="ARM-type_fold"/>
</dbReference>
<dbReference type="PANTHER" id="PTHR21356">
    <property type="entry name" value="ARMADILLO REPEAT CONTAINING 2"/>
    <property type="match status" value="1"/>
</dbReference>
<keyword evidence="1" id="KW-0732">Signal</keyword>
<evidence type="ECO:0000313" key="2">
    <source>
        <dbReference type="EMBL" id="KAF0742230.1"/>
    </source>
</evidence>